<feature type="transmembrane region" description="Helical" evidence="1">
    <location>
        <begin position="179"/>
        <end position="198"/>
    </location>
</feature>
<feature type="transmembrane region" description="Helical" evidence="1">
    <location>
        <begin position="204"/>
        <end position="222"/>
    </location>
</feature>
<keyword evidence="1" id="KW-1133">Transmembrane helix</keyword>
<proteinExistence type="predicted"/>
<dbReference type="EMBL" id="LS974202">
    <property type="protein sequence ID" value="SSC11979.1"/>
    <property type="molecule type" value="Genomic_DNA"/>
</dbReference>
<dbReference type="AlphaFoldDB" id="A0A7Z7LDQ6"/>
<dbReference type="PANTHER" id="PTHR22911:SF79">
    <property type="entry name" value="MOBA-LIKE NTP TRANSFERASE DOMAIN-CONTAINING PROTEIN"/>
    <property type="match status" value="1"/>
</dbReference>
<evidence type="ECO:0000313" key="3">
    <source>
        <dbReference type="EMBL" id="SSC11979.1"/>
    </source>
</evidence>
<feature type="domain" description="EamA" evidence="2">
    <location>
        <begin position="148"/>
        <end position="272"/>
    </location>
</feature>
<feature type="transmembrane region" description="Helical" evidence="1">
    <location>
        <begin position="145"/>
        <end position="167"/>
    </location>
</feature>
<evidence type="ECO:0000256" key="1">
    <source>
        <dbReference type="SAM" id="Phobius"/>
    </source>
</evidence>
<keyword evidence="1" id="KW-0472">Membrane</keyword>
<dbReference type="GO" id="GO:0016020">
    <property type="term" value="C:membrane"/>
    <property type="evidence" value="ECO:0007669"/>
    <property type="project" value="InterPro"/>
</dbReference>
<dbReference type="RefSeq" id="WP_169698395.1">
    <property type="nucleotide sequence ID" value="NZ_LS974202.1"/>
</dbReference>
<feature type="transmembrane region" description="Helical" evidence="1">
    <location>
        <begin position="71"/>
        <end position="90"/>
    </location>
</feature>
<feature type="transmembrane region" description="Helical" evidence="1">
    <location>
        <begin position="96"/>
        <end position="114"/>
    </location>
</feature>
<reference evidence="3 4" key="1">
    <citation type="submission" date="2017-01" db="EMBL/GenBank/DDBJ databases">
        <authorList>
            <person name="Erauso G."/>
        </authorList>
    </citation>
    <scope>NUCLEOTIDE SEQUENCE [LARGE SCALE GENOMIC DNA]</scope>
    <source>
        <strain evidence="3">MESINF1</strain>
    </source>
</reference>
<dbReference type="PANTHER" id="PTHR22911">
    <property type="entry name" value="ACYL-MALONYL CONDENSING ENZYME-RELATED"/>
    <property type="match status" value="1"/>
</dbReference>
<feature type="transmembrane region" description="Helical" evidence="1">
    <location>
        <begin position="16"/>
        <end position="33"/>
    </location>
</feature>
<name>A0A7Z7LDQ6_9BACT</name>
<organism evidence="3 4">
    <name type="scientific">Mesotoga infera</name>
    <dbReference type="NCBI Taxonomy" id="1236046"/>
    <lineage>
        <taxon>Bacteria</taxon>
        <taxon>Thermotogati</taxon>
        <taxon>Thermotogota</taxon>
        <taxon>Thermotogae</taxon>
        <taxon>Kosmotogales</taxon>
        <taxon>Kosmotogaceae</taxon>
        <taxon>Mesotoga</taxon>
    </lineage>
</organism>
<feature type="domain" description="EamA" evidence="2">
    <location>
        <begin position="14"/>
        <end position="138"/>
    </location>
</feature>
<evidence type="ECO:0000259" key="2">
    <source>
        <dbReference type="Pfam" id="PF00892"/>
    </source>
</evidence>
<dbReference type="KEGG" id="minf:MESINF_0530"/>
<feature type="transmembrane region" description="Helical" evidence="1">
    <location>
        <begin position="260"/>
        <end position="278"/>
    </location>
</feature>
<dbReference type="Pfam" id="PF00892">
    <property type="entry name" value="EamA"/>
    <property type="match status" value="2"/>
</dbReference>
<dbReference type="SUPFAM" id="SSF103481">
    <property type="entry name" value="Multidrug resistance efflux transporter EmrE"/>
    <property type="match status" value="2"/>
</dbReference>
<keyword evidence="1" id="KW-0812">Transmembrane</keyword>
<accession>A0A7Z7LDQ6</accession>
<feature type="transmembrane region" description="Helical" evidence="1">
    <location>
        <begin position="121"/>
        <end position="139"/>
    </location>
</feature>
<sequence length="307" mass="32978">MAGDSKRVYSEKSKSILLMLIASALWSTGGLFIKNVNAHPLAIAGVRSAIAAVIIFAANRKPKFNLSIPQIGAALSYVGLVFLFVSATKLTTSANAILLQFTSPIYVAIMGAWILKERVKFFDWITISIVFGGMFLFFLDKLDPRGVLGNILAIGSGVCFALFTVFMRMQKDGSPMESVLLGNLLTAVIGIPFIASGVPDAFDWLILLVMGILQLGIPYVLYSRAIKYVTALESVLISGIEPILNPFWVFLLIGEVPGPLALIGGCIVFVIVTVRCIISAFPSSGSRKAIIVTIGEDSADPSQKDAR</sequence>
<feature type="transmembrane region" description="Helical" evidence="1">
    <location>
        <begin position="39"/>
        <end position="59"/>
    </location>
</feature>
<dbReference type="InterPro" id="IPR000620">
    <property type="entry name" value="EamA_dom"/>
</dbReference>
<protein>
    <recommendedName>
        <fullName evidence="2">EamA domain-containing protein</fullName>
    </recommendedName>
</protein>
<dbReference type="InterPro" id="IPR037185">
    <property type="entry name" value="EmrE-like"/>
</dbReference>
<gene>
    <name evidence="3" type="ORF">MESINF_0530</name>
</gene>
<dbReference type="Proteomes" id="UP000250796">
    <property type="component" value="Chromosome MESINF"/>
</dbReference>
<evidence type="ECO:0000313" key="4">
    <source>
        <dbReference type="Proteomes" id="UP000250796"/>
    </source>
</evidence>
<keyword evidence="4" id="KW-1185">Reference proteome</keyword>
<feature type="transmembrane region" description="Helical" evidence="1">
    <location>
        <begin position="234"/>
        <end position="254"/>
    </location>
</feature>